<dbReference type="SUPFAM" id="SSF48452">
    <property type="entry name" value="TPR-like"/>
    <property type="match status" value="1"/>
</dbReference>
<sequence length="496" mass="52840">MREQAVRRCSVCSAVLSRYNATERCGACSRSPQLPPADDLWSTAQAQQALRGWDVGAALALYRRHTGVTQVRIAAAVGIDQSEVSRLQRGEKKIRDRQQALMWIRVLGVPDDLLPVMPAGQGRPDLSSTLWLPTLADTLSAVGEMTGADINSRIGEAAEVDAAPLTDALIAWANVAPNGESAHRDRPGRQIGMADVQTLSIMSQAFADADHRLGGGHARSTLAHYLNSVAIPLALHSSYTDHVGRQLLAEIARLSDVAGFMAFDAGHQLTGRHYLVHALRLAAAGGNPVLSAHILTDLAMQAIYVGQTSPAVDAAHAAIAAARRGNSPSTLARCYAIAARAAAAAGDAAASDKHLNQAERVLDNRGHGEEPAWISFFSTRQLTVESMYASEALGRSTYVQRHADTAQLDHAAGDAMPRRDVLAKSTLALSYLTDERVDIERACAVMTECIPLIGGLTSARALAAVKRTRQRLADFSDSASVKELEEAFALSGQADV</sequence>
<name>A0ABN2T833_9ACTN</name>
<dbReference type="CDD" id="cd00093">
    <property type="entry name" value="HTH_XRE"/>
    <property type="match status" value="1"/>
</dbReference>
<evidence type="ECO:0008006" key="3">
    <source>
        <dbReference type="Google" id="ProtNLM"/>
    </source>
</evidence>
<comment type="caution">
    <text evidence="1">The sequence shown here is derived from an EMBL/GenBank/DDBJ whole genome shotgun (WGS) entry which is preliminary data.</text>
</comment>
<dbReference type="EMBL" id="BAAAQM010000071">
    <property type="protein sequence ID" value="GAA2001282.1"/>
    <property type="molecule type" value="Genomic_DNA"/>
</dbReference>
<protein>
    <recommendedName>
        <fullName evidence="3">Transcriptional regulator, XRE family</fullName>
    </recommendedName>
</protein>
<reference evidence="1 2" key="1">
    <citation type="journal article" date="2019" name="Int. J. Syst. Evol. Microbiol.">
        <title>The Global Catalogue of Microorganisms (GCM) 10K type strain sequencing project: providing services to taxonomists for standard genome sequencing and annotation.</title>
        <authorList>
            <consortium name="The Broad Institute Genomics Platform"/>
            <consortium name="The Broad Institute Genome Sequencing Center for Infectious Disease"/>
            <person name="Wu L."/>
            <person name="Ma J."/>
        </authorList>
    </citation>
    <scope>NUCLEOTIDE SEQUENCE [LARGE SCALE GENOMIC DNA]</scope>
    <source>
        <strain evidence="1 2">JCM 16013</strain>
    </source>
</reference>
<dbReference type="InterPro" id="IPR010982">
    <property type="entry name" value="Lambda_DNA-bd_dom_sf"/>
</dbReference>
<evidence type="ECO:0000313" key="1">
    <source>
        <dbReference type="EMBL" id="GAA2001282.1"/>
    </source>
</evidence>
<dbReference type="Proteomes" id="UP001499854">
    <property type="component" value="Unassembled WGS sequence"/>
</dbReference>
<proteinExistence type="predicted"/>
<dbReference type="Gene3D" id="1.10.260.40">
    <property type="entry name" value="lambda repressor-like DNA-binding domains"/>
    <property type="match status" value="1"/>
</dbReference>
<organism evidence="1 2">
    <name type="scientific">Catenulispora subtropica</name>
    <dbReference type="NCBI Taxonomy" id="450798"/>
    <lineage>
        <taxon>Bacteria</taxon>
        <taxon>Bacillati</taxon>
        <taxon>Actinomycetota</taxon>
        <taxon>Actinomycetes</taxon>
        <taxon>Catenulisporales</taxon>
        <taxon>Catenulisporaceae</taxon>
        <taxon>Catenulispora</taxon>
    </lineage>
</organism>
<gene>
    <name evidence="1" type="ORF">GCM10009838_78820</name>
</gene>
<dbReference type="Pfam" id="PF13560">
    <property type="entry name" value="HTH_31"/>
    <property type="match status" value="1"/>
</dbReference>
<evidence type="ECO:0000313" key="2">
    <source>
        <dbReference type="Proteomes" id="UP001499854"/>
    </source>
</evidence>
<keyword evidence="2" id="KW-1185">Reference proteome</keyword>
<dbReference type="RefSeq" id="WP_344662321.1">
    <property type="nucleotide sequence ID" value="NZ_BAAAQM010000071.1"/>
</dbReference>
<dbReference type="SUPFAM" id="SSF47413">
    <property type="entry name" value="lambda repressor-like DNA-binding domains"/>
    <property type="match status" value="1"/>
</dbReference>
<dbReference type="InterPro" id="IPR011990">
    <property type="entry name" value="TPR-like_helical_dom_sf"/>
</dbReference>
<dbReference type="InterPro" id="IPR001387">
    <property type="entry name" value="Cro/C1-type_HTH"/>
</dbReference>
<accession>A0ABN2T833</accession>